<dbReference type="Pfam" id="PF07681">
    <property type="entry name" value="DoxX"/>
    <property type="match status" value="1"/>
</dbReference>
<comment type="subcellular location">
    <subcellularLocation>
        <location evidence="1">Membrane</location>
        <topology evidence="1">Multi-pass membrane protein</topology>
    </subcellularLocation>
</comment>
<dbReference type="EMBL" id="QRAO01000001">
    <property type="protein sequence ID" value="RDK88434.1"/>
    <property type="molecule type" value="Genomic_DNA"/>
</dbReference>
<keyword evidence="4 5" id="KW-0472">Membrane</keyword>
<evidence type="ECO:0000256" key="4">
    <source>
        <dbReference type="ARBA" id="ARBA00023136"/>
    </source>
</evidence>
<keyword evidence="7" id="KW-1185">Reference proteome</keyword>
<protein>
    <submittedName>
        <fullName evidence="6">DoxX-like protein</fullName>
    </submittedName>
</protein>
<keyword evidence="2 5" id="KW-0812">Transmembrane</keyword>
<evidence type="ECO:0000313" key="6">
    <source>
        <dbReference type="EMBL" id="RDK88434.1"/>
    </source>
</evidence>
<feature type="transmembrane region" description="Helical" evidence="5">
    <location>
        <begin position="83"/>
        <end position="102"/>
    </location>
</feature>
<feature type="transmembrane region" description="Helical" evidence="5">
    <location>
        <begin position="108"/>
        <end position="126"/>
    </location>
</feature>
<name>A0A370QJB6_9FLAO</name>
<dbReference type="OrthoDB" id="8161897at2"/>
<dbReference type="InterPro" id="IPR032808">
    <property type="entry name" value="DoxX"/>
</dbReference>
<reference evidence="6 7" key="1">
    <citation type="submission" date="2018-07" db="EMBL/GenBank/DDBJ databases">
        <title>Genomic Encyclopedia of Type Strains, Phase IV (KMG-IV): sequencing the most valuable type-strain genomes for metagenomic binning, comparative biology and taxonomic classification.</title>
        <authorList>
            <person name="Goeker M."/>
        </authorList>
    </citation>
    <scope>NUCLEOTIDE SEQUENCE [LARGE SCALE GENOMIC DNA]</scope>
    <source>
        <strain evidence="6 7">DSM 101478</strain>
    </source>
</reference>
<organism evidence="6 7">
    <name type="scientific">Marinirhabdus gelatinilytica</name>
    <dbReference type="NCBI Taxonomy" id="1703343"/>
    <lineage>
        <taxon>Bacteria</taxon>
        <taxon>Pseudomonadati</taxon>
        <taxon>Bacteroidota</taxon>
        <taxon>Flavobacteriia</taxon>
        <taxon>Flavobacteriales</taxon>
        <taxon>Flavobacteriaceae</taxon>
    </lineage>
</organism>
<dbReference type="GO" id="GO:0016020">
    <property type="term" value="C:membrane"/>
    <property type="evidence" value="ECO:0007669"/>
    <property type="project" value="UniProtKB-SubCell"/>
</dbReference>
<gene>
    <name evidence="6" type="ORF">C8D94_101306</name>
</gene>
<dbReference type="Proteomes" id="UP000255317">
    <property type="component" value="Unassembled WGS sequence"/>
</dbReference>
<comment type="caution">
    <text evidence="6">The sequence shown here is derived from an EMBL/GenBank/DDBJ whole genome shotgun (WGS) entry which is preliminary data.</text>
</comment>
<feature type="transmembrane region" description="Helical" evidence="5">
    <location>
        <begin position="57"/>
        <end position="76"/>
    </location>
</feature>
<evidence type="ECO:0000256" key="2">
    <source>
        <dbReference type="ARBA" id="ARBA00022692"/>
    </source>
</evidence>
<proteinExistence type="predicted"/>
<feature type="transmembrane region" description="Helical" evidence="5">
    <location>
        <begin position="7"/>
        <end position="28"/>
    </location>
</feature>
<dbReference type="AlphaFoldDB" id="A0A370QJB6"/>
<evidence type="ECO:0000313" key="7">
    <source>
        <dbReference type="Proteomes" id="UP000255317"/>
    </source>
</evidence>
<accession>A0A370QJB6</accession>
<dbReference type="RefSeq" id="WP_115122139.1">
    <property type="nucleotide sequence ID" value="NZ_QRAO01000001.1"/>
</dbReference>
<evidence type="ECO:0000256" key="1">
    <source>
        <dbReference type="ARBA" id="ARBA00004141"/>
    </source>
</evidence>
<evidence type="ECO:0000256" key="3">
    <source>
        <dbReference type="ARBA" id="ARBA00022989"/>
    </source>
</evidence>
<evidence type="ECO:0000256" key="5">
    <source>
        <dbReference type="SAM" id="Phobius"/>
    </source>
</evidence>
<sequence>MKIFHTILRIGLGLMLLAFGLNKFFWFLPDFKFDGFPEAEHLFEALRYSWEAPSGKGYVLGTVGLVEIMAGFLLVIKKWIPFAMVLLMPVSVHIVLFHAFVYFNPMNLGPALFVFAANCYLMYINWDAYKGLFK</sequence>
<keyword evidence="3 5" id="KW-1133">Transmembrane helix</keyword>